<evidence type="ECO:0000313" key="21">
    <source>
        <dbReference type="RefSeq" id="XP_023569375.1"/>
    </source>
</evidence>
<dbReference type="PANTHER" id="PTHR24166">
    <property type="entry name" value="ROLLING PEBBLES, ISOFORM B"/>
    <property type="match status" value="1"/>
</dbReference>
<evidence type="ECO:0000313" key="18">
    <source>
        <dbReference type="RefSeq" id="XP_023569372.1"/>
    </source>
</evidence>
<gene>
    <name evidence="18 19 20 21 22 23 24" type="primary">Tanc1</name>
</gene>
<dbReference type="RefSeq" id="XP_023569373.1">
    <property type="nucleotide sequence ID" value="XM_023713605.1"/>
</dbReference>
<dbReference type="Pfam" id="PF00023">
    <property type="entry name" value="Ank"/>
    <property type="match status" value="1"/>
</dbReference>
<feature type="compositionally biased region" description="Low complexity" evidence="14">
    <location>
        <begin position="1667"/>
        <end position="1690"/>
    </location>
</feature>
<dbReference type="InterPro" id="IPR019734">
    <property type="entry name" value="TPR_rpt"/>
</dbReference>
<evidence type="ECO:0000259" key="15">
    <source>
        <dbReference type="Pfam" id="PF25520"/>
    </source>
</evidence>
<dbReference type="PANTHER" id="PTHR24166:SF23">
    <property type="entry name" value="PROTEIN TANC1"/>
    <property type="match status" value="1"/>
</dbReference>
<dbReference type="FunFam" id="1.25.40.10:FF:000044">
    <property type="entry name" value="Tetratricopeptide repeat, ankyrin repeat and coiled-coil containing 1"/>
    <property type="match status" value="1"/>
</dbReference>
<dbReference type="GO" id="GO:0097062">
    <property type="term" value="P:dendritic spine maintenance"/>
    <property type="evidence" value="ECO:0007669"/>
    <property type="project" value="Ensembl"/>
</dbReference>
<dbReference type="GO" id="GO:0098978">
    <property type="term" value="C:glutamatergic synapse"/>
    <property type="evidence" value="ECO:0007669"/>
    <property type="project" value="TreeGrafter"/>
</dbReference>
<evidence type="ECO:0000256" key="7">
    <source>
        <dbReference type="ARBA" id="ARBA00034105"/>
    </source>
</evidence>
<feature type="repeat" description="ANK" evidence="12">
    <location>
        <begin position="1143"/>
        <end position="1175"/>
    </location>
</feature>
<dbReference type="SMART" id="SM00248">
    <property type="entry name" value="ANK"/>
    <property type="match status" value="10"/>
</dbReference>
<evidence type="ECO:0000256" key="5">
    <source>
        <dbReference type="ARBA" id="ARBA00023018"/>
    </source>
</evidence>
<dbReference type="RefSeq" id="XP_023569378.1">
    <property type="nucleotide sequence ID" value="XM_023713610.1"/>
</dbReference>
<dbReference type="InterPro" id="IPR058056">
    <property type="entry name" value="WH_TANC1/2"/>
</dbReference>
<dbReference type="Gene3D" id="1.25.40.10">
    <property type="entry name" value="Tetratricopeptide repeat domain"/>
    <property type="match status" value="1"/>
</dbReference>
<dbReference type="InterPro" id="IPR036770">
    <property type="entry name" value="Ankyrin_rpt-contain_sf"/>
</dbReference>
<sequence>MLKAVLKKSREGGKGSKKETGSDFSLETSSALPPGCGGDSPGSGLPGTEDAYRVSLAKGVSMSLPSSPLLPRQSNLVQSRSNKKSPGPIRKPKYVESPRVPGDGVIIPFREVSKPTEPSENEAKADNEPSCSPAAQELLTRLGFLLGEGIPSATHITIEDKNETMCTALSQGISPCSTLTSSTASPSTDSPCSTLNSCVSKTAANKSPCETISSPSSTLESKDSGIIATITSSSENDDRSGSSLEWNKDGSLRLGVQKGVLHDRRADNCSPVAEEETTGPAESELPKAESSAGDGPVPYSQSSSSLIMPRPNSVAATSSTKLEDLSYLDGQRNAPLRTSIRLPWHNTAGGRAQEVKARFAPYKPQDILLKPLLFEVPSITTDSVFVGRDWLFHQIEENLRNIELPENRGAVVVGNVGFGKTAIISKLVALSCHGSRMRQIASSSPSSSPKASDPAQDLPFTPLLSPSSSTSGLKVAKTPASGTSESQRPREDAVRYLASKVVAYHYCQADNTYTCLVPEFVHSIAALLCRSHQLAAYRDLLIKEPQLQSMLSLRSCVQDPVAAFKRGVLEPLVNLRNEQKIPEEEYIILIDGLNEAEFHKPDYGDTLSSFITKIISKFPAWLKLIVTVRANFQEIVSELPFVKLSLDDFPDNKDIHSDLHAYIQHRVHSSQDILSNISLNGKADAALIGKVSNHLVLRSLGSYLYLKLTLDLFQRGHLVIKSASYKVVPVSLSELYLLQCNMKFMTQSAFERALPILNVALASLHPMTDEQIFQAINAGHIQGEQDWEDFQQRMDALSCFLIKRRDKTRMFCHPSFREWLVWRADGESTAFLCEPRNGHALLAFMFSRQEGRLNRQQTMELGHHILKAHIFKGLSKKTGISSSHLQALWIGYSTEGLSAALSSLRNLYTPNVKVSRLLILAGANVNYRTEVLNNAPILCVQSHLGHEEVVILLLEYGACLDGMSENGMTALCYAAAAGHMKLVCLLTKKGAKVDHLDKKGQCALVHSALRGHGNILQYLLTCEWSAGPPQPGALRKSHALQQALTAAASMGHSLVVQCLLGMEEEHEIEVNGTDTLWGETALTAAAGRGKLEVCELLLEQGAAVSRTNKRGVPPLFCAARQGHWQIVRLLLERGCDVNLSDKQGRTPLMVAACEGHLSTVEFLLSKGATLSALDKEGLSPLSWACLKGHRAVVQYLVEQGAEIDQTDKNGRTPLDLAAFYGDAETVLYLVEKGAVIEHVDHSGMRPLDRAIGCRNTTVVVTLLRKGAKLGNAAWAMATSKPDILIILLQKLMEEGNVMYKKGKMKEATQRYQYALRKFPREGLGEDMRPFNELRVSLYLSLSRCRRKTNDFGMAEEFASKALELKPKSYEAFYARARAKRNSRQFVAALADLQEAVKLCPTNQEIKRLLARVEEECKQLQRNQQQKQQCPPPAPPDDSDNEEDSPAPGLNDHFHLEETEEEETSPQAESVPPTPRSQLPTPGPSSCIRNLQEGFQSKGSPASPQSRAGGSKSLRETVAQPGLVMQPTKQAQIVKTNQHLGSMQSSMRHGSTRLQVSSQNPPPSPMPGRGPSAAPGSRNQQVEGPGTFTVGASCGHFGDRLGPGQNVHLQRGESGAAYPLPSKIKAAERLLAHAAVAGDVTLPSQGGPGSCGDGRHPASLGSSGSGSSGSPSSSIKMSSSTSSLTSSSSFSEGFKVHGPEARIKDQVVSQVQGGTAEHRPRNTPFMGIMDKTARFQQQGHPAHRAWHCQVAEGLLTNTSAAAGLQPTNSEKPSLKPGGGFSSQAKACPVSTLSGAVHNGAQVKEVEESKCPIPAHYPDGRKTKSASHLYQESVSKQPPPVGSEAHRSGLASAKPKRSFIESNV</sequence>
<evidence type="ECO:0000256" key="9">
    <source>
        <dbReference type="ARBA" id="ARBA00054404"/>
    </source>
</evidence>
<dbReference type="Pfam" id="PF12796">
    <property type="entry name" value="Ank_2"/>
    <property type="match status" value="2"/>
</dbReference>
<protein>
    <recommendedName>
        <fullName evidence="11">Protein TANC1</fullName>
    </recommendedName>
</protein>
<evidence type="ECO:0000313" key="22">
    <source>
        <dbReference type="RefSeq" id="XP_023569376.1"/>
    </source>
</evidence>
<dbReference type="RefSeq" id="XP_023569376.1">
    <property type="nucleotide sequence ID" value="XM_023713608.1"/>
</dbReference>
<dbReference type="Pfam" id="PF25520">
    <property type="entry name" value="AAA_lid_TANC1"/>
    <property type="match status" value="1"/>
</dbReference>
<dbReference type="GO" id="GO:0099175">
    <property type="term" value="P:regulation of postsynapse organization"/>
    <property type="evidence" value="ECO:0007669"/>
    <property type="project" value="TreeGrafter"/>
</dbReference>
<feature type="compositionally biased region" description="Basic and acidic residues" evidence="14">
    <location>
        <begin position="1693"/>
        <end position="1704"/>
    </location>
</feature>
<evidence type="ECO:0000256" key="6">
    <source>
        <dbReference type="ARBA" id="ARBA00023043"/>
    </source>
</evidence>
<dbReference type="SUPFAM" id="SSF48452">
    <property type="entry name" value="TPR-like"/>
    <property type="match status" value="1"/>
</dbReference>
<feature type="region of interest" description="Disordered" evidence="14">
    <location>
        <begin position="1"/>
        <end position="133"/>
    </location>
</feature>
<evidence type="ECO:0000256" key="14">
    <source>
        <dbReference type="SAM" id="MobiDB-lite"/>
    </source>
</evidence>
<evidence type="ECO:0000313" key="24">
    <source>
        <dbReference type="RefSeq" id="XP_023569378.1"/>
    </source>
</evidence>
<feature type="repeat" description="ANK" evidence="12">
    <location>
        <begin position="1110"/>
        <end position="1142"/>
    </location>
</feature>
<dbReference type="OMA" id="QGPDARM"/>
<dbReference type="InterPro" id="IPR050889">
    <property type="entry name" value="Dendritic_Spine_Reg/Scaffold"/>
</dbReference>
<organism evidence="17 18">
    <name type="scientific">Octodon degus</name>
    <name type="common">Degu</name>
    <name type="synonym">Sciurus degus</name>
    <dbReference type="NCBI Taxonomy" id="10160"/>
    <lineage>
        <taxon>Eukaryota</taxon>
        <taxon>Metazoa</taxon>
        <taxon>Chordata</taxon>
        <taxon>Craniata</taxon>
        <taxon>Vertebrata</taxon>
        <taxon>Euteleostomi</taxon>
        <taxon>Mammalia</taxon>
        <taxon>Eutheria</taxon>
        <taxon>Euarchontoglires</taxon>
        <taxon>Glires</taxon>
        <taxon>Rodentia</taxon>
        <taxon>Hystricomorpha</taxon>
        <taxon>Octodontidae</taxon>
        <taxon>Octodon</taxon>
    </lineage>
</organism>
<dbReference type="Pfam" id="PF25521">
    <property type="entry name" value="WHD_TANC1"/>
    <property type="match status" value="1"/>
</dbReference>
<dbReference type="GO" id="GO:0043679">
    <property type="term" value="C:axon terminus"/>
    <property type="evidence" value="ECO:0007669"/>
    <property type="project" value="Ensembl"/>
</dbReference>
<comment type="subcellular location">
    <subcellularLocation>
        <location evidence="7">Postsynaptic density</location>
    </subcellularLocation>
</comment>
<accession>A0A6P6EBC0</accession>
<dbReference type="SMART" id="SM00028">
    <property type="entry name" value="TPR"/>
    <property type="match status" value="3"/>
</dbReference>
<feature type="compositionally biased region" description="Gly residues" evidence="14">
    <location>
        <begin position="35"/>
        <end position="45"/>
    </location>
</feature>
<dbReference type="RefSeq" id="XP_023569374.1">
    <property type="nucleotide sequence ID" value="XM_023713606.1"/>
</dbReference>
<feature type="region of interest" description="Disordered" evidence="14">
    <location>
        <begin position="1801"/>
        <end position="1862"/>
    </location>
</feature>
<feature type="repeat" description="ANK" evidence="12">
    <location>
        <begin position="1209"/>
        <end position="1241"/>
    </location>
</feature>
<feature type="compositionally biased region" description="Polar residues" evidence="14">
    <location>
        <begin position="1824"/>
        <end position="1834"/>
    </location>
</feature>
<dbReference type="Proteomes" id="UP000515203">
    <property type="component" value="Unplaced"/>
</dbReference>
<dbReference type="PROSITE" id="PS50088">
    <property type="entry name" value="ANK_REPEAT"/>
    <property type="match status" value="6"/>
</dbReference>
<evidence type="ECO:0000256" key="1">
    <source>
        <dbReference type="ARBA" id="ARBA00022553"/>
    </source>
</evidence>
<evidence type="ECO:0000256" key="11">
    <source>
        <dbReference type="ARBA" id="ARBA00070020"/>
    </source>
</evidence>
<dbReference type="PROSITE" id="PS50005">
    <property type="entry name" value="TPR"/>
    <property type="match status" value="2"/>
</dbReference>
<feature type="compositionally biased region" description="Polar residues" evidence="14">
    <location>
        <begin position="1526"/>
        <end position="1558"/>
    </location>
</feature>
<dbReference type="Gene3D" id="1.25.40.20">
    <property type="entry name" value="Ankyrin repeat-containing domain"/>
    <property type="match status" value="4"/>
</dbReference>
<name>A0A6P6EBC0_OCTDE</name>
<dbReference type="GeneID" id="101568535"/>
<feature type="region of interest" description="Disordered" evidence="14">
    <location>
        <begin position="257"/>
        <end position="311"/>
    </location>
</feature>
<feature type="region of interest" description="Disordered" evidence="14">
    <location>
        <begin position="1419"/>
        <end position="1609"/>
    </location>
</feature>
<dbReference type="OrthoDB" id="5958958at2759"/>
<feature type="compositionally biased region" description="Polar residues" evidence="14">
    <location>
        <begin position="1486"/>
        <end position="1507"/>
    </location>
</feature>
<evidence type="ECO:0000256" key="12">
    <source>
        <dbReference type="PROSITE-ProRule" id="PRU00023"/>
    </source>
</evidence>
<evidence type="ECO:0000256" key="13">
    <source>
        <dbReference type="PROSITE-ProRule" id="PRU00339"/>
    </source>
</evidence>
<feature type="compositionally biased region" description="Low complexity" evidence="14">
    <location>
        <begin position="1568"/>
        <end position="1577"/>
    </location>
</feature>
<keyword evidence="5" id="KW-0770">Synapse</keyword>
<dbReference type="Pfam" id="PF13637">
    <property type="entry name" value="Ank_4"/>
    <property type="match status" value="1"/>
</dbReference>
<evidence type="ECO:0000313" key="19">
    <source>
        <dbReference type="RefSeq" id="XP_023569373.1"/>
    </source>
</evidence>
<dbReference type="InterPro" id="IPR058018">
    <property type="entry name" value="AAA_lid_TANC1/2"/>
</dbReference>
<keyword evidence="2" id="KW-0677">Repeat</keyword>
<evidence type="ECO:0000313" key="23">
    <source>
        <dbReference type="RefSeq" id="XP_023569377.1"/>
    </source>
</evidence>
<keyword evidence="3 13" id="KW-0802">TPR repeat</keyword>
<dbReference type="RefSeq" id="XP_023569375.1">
    <property type="nucleotide sequence ID" value="XM_023713607.1"/>
</dbReference>
<feature type="compositionally biased region" description="Low complexity" evidence="14">
    <location>
        <begin position="1419"/>
        <end position="1428"/>
    </location>
</feature>
<dbReference type="InterPro" id="IPR002110">
    <property type="entry name" value="Ankyrin_rpt"/>
</dbReference>
<evidence type="ECO:0000313" key="20">
    <source>
        <dbReference type="RefSeq" id="XP_023569374.1"/>
    </source>
</evidence>
<evidence type="ECO:0000256" key="10">
    <source>
        <dbReference type="ARBA" id="ARBA00065031"/>
    </source>
</evidence>
<dbReference type="GeneTree" id="ENSGT00940000155655"/>
<comment type="function">
    <text evidence="9">May be a scaffold component in the postsynaptic density.</text>
</comment>
<dbReference type="SUPFAM" id="SSF48403">
    <property type="entry name" value="Ankyrin repeat"/>
    <property type="match status" value="1"/>
</dbReference>
<dbReference type="InterPro" id="IPR011990">
    <property type="entry name" value="TPR-like_helical_dom_sf"/>
</dbReference>
<evidence type="ECO:0000259" key="16">
    <source>
        <dbReference type="Pfam" id="PF25521"/>
    </source>
</evidence>
<feature type="repeat" description="TPR" evidence="13">
    <location>
        <begin position="1288"/>
        <end position="1321"/>
    </location>
</feature>
<comment type="similarity">
    <text evidence="8">Belongs to the TANC family.</text>
</comment>
<feature type="repeat" description="ANK" evidence="12">
    <location>
        <begin position="966"/>
        <end position="998"/>
    </location>
</feature>
<dbReference type="RefSeq" id="XP_023569377.1">
    <property type="nucleotide sequence ID" value="XM_023713609.1"/>
</dbReference>
<feature type="domain" description="TANC1/2-like AAA+ ATPase lid" evidence="15">
    <location>
        <begin position="646"/>
        <end position="741"/>
    </location>
</feature>
<dbReference type="GO" id="GO:0030425">
    <property type="term" value="C:dendrite"/>
    <property type="evidence" value="ECO:0007669"/>
    <property type="project" value="Ensembl"/>
</dbReference>
<feature type="compositionally biased region" description="Basic and acidic residues" evidence="14">
    <location>
        <begin position="8"/>
        <end position="21"/>
    </location>
</feature>
<evidence type="ECO:0000256" key="4">
    <source>
        <dbReference type="ARBA" id="ARBA00022990"/>
    </source>
</evidence>
<dbReference type="GO" id="GO:0043025">
    <property type="term" value="C:neuronal cell body"/>
    <property type="evidence" value="ECO:0007669"/>
    <property type="project" value="Ensembl"/>
</dbReference>
<comment type="subunit">
    <text evidence="10">Interacts probably directly with DLG1, DLG4, HOMER1. Interacts with DLGAP1, INA, CAMK2A, GRIN2B and GRIA1. Interacts with TNIK and MINK1.</text>
</comment>
<dbReference type="CTD" id="85461"/>
<dbReference type="PROSITE" id="PS50297">
    <property type="entry name" value="ANK_REP_REGION"/>
    <property type="match status" value="6"/>
</dbReference>
<evidence type="ECO:0000256" key="2">
    <source>
        <dbReference type="ARBA" id="ARBA00022737"/>
    </source>
</evidence>
<evidence type="ECO:0000256" key="3">
    <source>
        <dbReference type="ARBA" id="ARBA00022803"/>
    </source>
</evidence>
<dbReference type="PRINTS" id="PR01415">
    <property type="entry name" value="ANKYRIN"/>
</dbReference>
<feature type="repeat" description="TPR" evidence="13">
    <location>
        <begin position="1335"/>
        <end position="1368"/>
    </location>
</feature>
<dbReference type="FunFam" id="1.25.40.20:FF:000229">
    <property type="entry name" value="protein TANC1 isoform X3"/>
    <property type="match status" value="1"/>
</dbReference>
<dbReference type="FunFam" id="1.25.40.20:FF:000036">
    <property type="entry name" value="protein TANC2 isoform X2"/>
    <property type="match status" value="1"/>
</dbReference>
<reference evidence="18 19" key="1">
    <citation type="submission" date="2025-04" db="UniProtKB">
        <authorList>
            <consortium name="RefSeq"/>
        </authorList>
    </citation>
    <scope>IDENTIFICATION</scope>
</reference>
<evidence type="ECO:0000313" key="17">
    <source>
        <dbReference type="Proteomes" id="UP000515203"/>
    </source>
</evidence>
<feature type="compositionally biased region" description="Low complexity" evidence="14">
    <location>
        <begin position="441"/>
        <end position="471"/>
    </location>
</feature>
<evidence type="ECO:0000256" key="8">
    <source>
        <dbReference type="ARBA" id="ARBA00038259"/>
    </source>
</evidence>
<keyword evidence="17" id="KW-1185">Reference proteome</keyword>
<feature type="domain" description="TANC1/2-like winged helix" evidence="16">
    <location>
        <begin position="743"/>
        <end position="895"/>
    </location>
</feature>
<proteinExistence type="inferred from homology"/>
<feature type="region of interest" description="Disordered" evidence="14">
    <location>
        <begin position="1762"/>
        <end position="1785"/>
    </location>
</feature>
<feature type="repeat" description="ANK" evidence="12">
    <location>
        <begin position="1176"/>
        <end position="1208"/>
    </location>
</feature>
<keyword evidence="4" id="KW-0007">Acetylation</keyword>
<feature type="region of interest" description="Disordered" evidence="14">
    <location>
        <begin position="1639"/>
        <end position="1724"/>
    </location>
</feature>
<dbReference type="GO" id="GO:0008542">
    <property type="term" value="P:visual learning"/>
    <property type="evidence" value="ECO:0007669"/>
    <property type="project" value="Ensembl"/>
</dbReference>
<keyword evidence="1" id="KW-0597">Phosphoprotein</keyword>
<dbReference type="RefSeq" id="XP_023569372.1">
    <property type="nucleotide sequence ID" value="XM_023713604.1"/>
</dbReference>
<dbReference type="GO" id="GO:0007520">
    <property type="term" value="P:myoblast fusion"/>
    <property type="evidence" value="ECO:0007669"/>
    <property type="project" value="Ensembl"/>
</dbReference>
<feature type="region of interest" description="Disordered" evidence="14">
    <location>
        <begin position="439"/>
        <end position="491"/>
    </location>
</feature>
<keyword evidence="6 12" id="KW-0040">ANK repeat</keyword>
<dbReference type="GO" id="GO:0014069">
    <property type="term" value="C:postsynaptic density"/>
    <property type="evidence" value="ECO:0007669"/>
    <property type="project" value="UniProtKB-SubCell"/>
</dbReference>
<feature type="repeat" description="ANK" evidence="12">
    <location>
        <begin position="1077"/>
        <end position="1109"/>
    </location>
</feature>